<dbReference type="EMBL" id="CP069362">
    <property type="protein sequence ID" value="WGS66120.1"/>
    <property type="molecule type" value="Genomic_DNA"/>
</dbReference>
<evidence type="ECO:0000313" key="1">
    <source>
        <dbReference type="EMBL" id="WGS66120.1"/>
    </source>
</evidence>
<evidence type="ECO:0000313" key="2">
    <source>
        <dbReference type="Proteomes" id="UP001232493"/>
    </source>
</evidence>
<dbReference type="Proteomes" id="UP001232493">
    <property type="component" value="Chromosome"/>
</dbReference>
<organism evidence="1 2">
    <name type="scientific">Marinitoga aeolica</name>
    <dbReference type="NCBI Taxonomy" id="2809031"/>
    <lineage>
        <taxon>Bacteria</taxon>
        <taxon>Thermotogati</taxon>
        <taxon>Thermotogota</taxon>
        <taxon>Thermotogae</taxon>
        <taxon>Petrotogales</taxon>
        <taxon>Petrotogaceae</taxon>
        <taxon>Marinitoga</taxon>
    </lineage>
</organism>
<protein>
    <submittedName>
        <fullName evidence="1">Uncharacterized protein</fullName>
    </submittedName>
</protein>
<accession>A0ABY8PU18</accession>
<gene>
    <name evidence="1" type="ORF">JRV97_11250</name>
</gene>
<sequence length="155" mass="18824">MVFEGDKDKIIKYFSSNYEKMYFFNLMLSEFKVKEIEKRIMNPDDFEKIKPNVSPFFVSRKKLIFNLLKNAKNFKEFILKYFELNEEEIRTFDVFLRNCVRYDIIWPITPYPKGKVRDFAIKYGLGQKRVALGYYSFEDAERKLLDSIIEKFLRL</sequence>
<name>A0ABY8PU18_9BACT</name>
<proteinExistence type="predicted"/>
<keyword evidence="2" id="KW-1185">Reference proteome</keyword>
<reference evidence="1 2" key="1">
    <citation type="submission" date="2021-02" db="EMBL/GenBank/DDBJ databases">
        <title>Characterization of Marinitoga sp. nov. str. BP5-C20A.</title>
        <authorList>
            <person name="Erauso G."/>
            <person name="Postec A."/>
        </authorList>
    </citation>
    <scope>NUCLEOTIDE SEQUENCE [LARGE SCALE GENOMIC DNA]</scope>
    <source>
        <strain evidence="1 2">BP5-C20A</strain>
    </source>
</reference>